<evidence type="ECO:0000259" key="1">
    <source>
        <dbReference type="Pfam" id="PF12728"/>
    </source>
</evidence>
<protein>
    <submittedName>
        <fullName evidence="2">Helix-turn-helix domain protein</fullName>
    </submittedName>
</protein>
<name>A0A084Y2E8_9PROT</name>
<dbReference type="Proteomes" id="UP000019812">
    <property type="component" value="Unassembled WGS sequence"/>
</dbReference>
<gene>
    <name evidence="2" type="ORF">CAPSK01_001747</name>
</gene>
<dbReference type="STRING" id="1457154.CAPSK01_001747"/>
<reference evidence="2 3" key="1">
    <citation type="submission" date="2014-07" db="EMBL/GenBank/DDBJ databases">
        <title>Expanding our view of genomic diversity in Candidatus Accumulibacter clades.</title>
        <authorList>
            <person name="Skennerton C.T."/>
            <person name="Barr J.J."/>
            <person name="Slater F.R."/>
            <person name="Bond P.L."/>
            <person name="Tyson G.W."/>
        </authorList>
    </citation>
    <scope>NUCLEOTIDE SEQUENCE [LARGE SCALE GENOMIC DNA]</scope>
    <source>
        <strain evidence="3">SK-01</strain>
    </source>
</reference>
<evidence type="ECO:0000313" key="3">
    <source>
        <dbReference type="Proteomes" id="UP000019812"/>
    </source>
</evidence>
<dbReference type="Pfam" id="PF12728">
    <property type="entry name" value="HTH_17"/>
    <property type="match status" value="1"/>
</dbReference>
<dbReference type="EMBL" id="JDSS02000019">
    <property type="protein sequence ID" value="KFB68892.1"/>
    <property type="molecule type" value="Genomic_DNA"/>
</dbReference>
<dbReference type="RefSeq" id="WP_034924737.1">
    <property type="nucleotide sequence ID" value="NZ_JDSS02000019.1"/>
</dbReference>
<accession>A0A084Y2E8</accession>
<organism evidence="2 3">
    <name type="scientific">Candidatus Accumulibacter vicinus</name>
    <dbReference type="NCBI Taxonomy" id="2954382"/>
    <lineage>
        <taxon>Bacteria</taxon>
        <taxon>Pseudomonadati</taxon>
        <taxon>Pseudomonadota</taxon>
        <taxon>Betaproteobacteria</taxon>
        <taxon>Candidatus Accumulibacter</taxon>
    </lineage>
</organism>
<proteinExistence type="predicted"/>
<feature type="domain" description="Helix-turn-helix" evidence="1">
    <location>
        <begin position="7"/>
        <end position="59"/>
    </location>
</feature>
<dbReference type="AlphaFoldDB" id="A0A084Y2E8"/>
<comment type="caution">
    <text evidence="2">The sequence shown here is derived from an EMBL/GenBank/DDBJ whole genome shotgun (WGS) entry which is preliminary data.</text>
</comment>
<evidence type="ECO:0000313" key="2">
    <source>
        <dbReference type="EMBL" id="KFB68892.1"/>
    </source>
</evidence>
<dbReference type="InterPro" id="IPR041657">
    <property type="entry name" value="HTH_17"/>
</dbReference>
<sequence>MAKRPDYITSDEVANMLPFFSRRHVIERITRQRDFPTARRIASRRFWDREEVLRWLDSRKEK</sequence>